<dbReference type="Proteomes" id="UP001595698">
    <property type="component" value="Unassembled WGS sequence"/>
</dbReference>
<accession>A0ABV8F4C0</accession>
<keyword evidence="2 4" id="KW-0238">DNA-binding</keyword>
<keyword evidence="7" id="KW-1185">Reference proteome</keyword>
<gene>
    <name evidence="6" type="ORF">ACFOYY_25475</name>
</gene>
<feature type="domain" description="HTH tetR-type" evidence="5">
    <location>
        <begin position="5"/>
        <end position="65"/>
    </location>
</feature>
<feature type="DNA-binding region" description="H-T-H motif" evidence="4">
    <location>
        <begin position="28"/>
        <end position="47"/>
    </location>
</feature>
<evidence type="ECO:0000256" key="3">
    <source>
        <dbReference type="ARBA" id="ARBA00023163"/>
    </source>
</evidence>
<name>A0ABV8F4C0_9ACTN</name>
<evidence type="ECO:0000256" key="4">
    <source>
        <dbReference type="PROSITE-ProRule" id="PRU00335"/>
    </source>
</evidence>
<evidence type="ECO:0000256" key="1">
    <source>
        <dbReference type="ARBA" id="ARBA00023015"/>
    </source>
</evidence>
<dbReference type="InterPro" id="IPR050109">
    <property type="entry name" value="HTH-type_TetR-like_transc_reg"/>
</dbReference>
<dbReference type="SUPFAM" id="SSF48498">
    <property type="entry name" value="Tetracyclin repressor-like, C-terminal domain"/>
    <property type="match status" value="1"/>
</dbReference>
<dbReference type="InterPro" id="IPR036271">
    <property type="entry name" value="Tet_transcr_reg_TetR-rel_C_sf"/>
</dbReference>
<reference evidence="7" key="1">
    <citation type="journal article" date="2019" name="Int. J. Syst. Evol. Microbiol.">
        <title>The Global Catalogue of Microorganisms (GCM) 10K type strain sequencing project: providing services to taxonomists for standard genome sequencing and annotation.</title>
        <authorList>
            <consortium name="The Broad Institute Genomics Platform"/>
            <consortium name="The Broad Institute Genome Sequencing Center for Infectious Disease"/>
            <person name="Wu L."/>
            <person name="Ma J."/>
        </authorList>
    </citation>
    <scope>NUCLEOTIDE SEQUENCE [LARGE SCALE GENOMIC DNA]</scope>
    <source>
        <strain evidence="7">TBRC 7912</strain>
    </source>
</reference>
<comment type="caution">
    <text evidence="6">The sequence shown here is derived from an EMBL/GenBank/DDBJ whole genome shotgun (WGS) entry which is preliminary data.</text>
</comment>
<evidence type="ECO:0000256" key="2">
    <source>
        <dbReference type="ARBA" id="ARBA00023125"/>
    </source>
</evidence>
<dbReference type="PANTHER" id="PTHR30055:SF149">
    <property type="entry name" value="TETR-FAMILY TRANSCRIPTIONAL REGULATOR"/>
    <property type="match status" value="1"/>
</dbReference>
<keyword evidence="1" id="KW-0805">Transcription regulation</keyword>
<dbReference type="InterPro" id="IPR001647">
    <property type="entry name" value="HTH_TetR"/>
</dbReference>
<dbReference type="EMBL" id="JBHSBC010000031">
    <property type="protein sequence ID" value="MFC3983503.1"/>
    <property type="molecule type" value="Genomic_DNA"/>
</dbReference>
<dbReference type="Gene3D" id="1.10.357.10">
    <property type="entry name" value="Tetracycline Repressor, domain 2"/>
    <property type="match status" value="1"/>
</dbReference>
<dbReference type="PROSITE" id="PS50977">
    <property type="entry name" value="HTH_TETR_2"/>
    <property type="match status" value="1"/>
</dbReference>
<dbReference type="Gene3D" id="1.10.10.60">
    <property type="entry name" value="Homeodomain-like"/>
    <property type="match status" value="1"/>
</dbReference>
<dbReference type="PANTHER" id="PTHR30055">
    <property type="entry name" value="HTH-TYPE TRANSCRIPTIONAL REGULATOR RUTR"/>
    <property type="match status" value="1"/>
</dbReference>
<dbReference type="InterPro" id="IPR009057">
    <property type="entry name" value="Homeodomain-like_sf"/>
</dbReference>
<keyword evidence="3" id="KW-0804">Transcription</keyword>
<dbReference type="RefSeq" id="WP_386192749.1">
    <property type="nucleotide sequence ID" value="NZ_JBHSBC010000031.1"/>
</dbReference>
<dbReference type="InterPro" id="IPR011075">
    <property type="entry name" value="TetR_C"/>
</dbReference>
<evidence type="ECO:0000313" key="7">
    <source>
        <dbReference type="Proteomes" id="UP001595698"/>
    </source>
</evidence>
<sequence length="198" mass="21717">MVRGIAREQAILTATIELLGEIGYQALTMDAVAQRARASKQTIYRRWRGKPELVKAALDARDAVQVAEIPSTGTLRGDLLSALDTLCAQADDRYLTMMTGLVHAMRTDAELAETLRSHVADEDQGPFRVIVERAVARGEVPASTSTELAHQVAEGQIMRRMILNGPLDHEFLTGLVDDLLMPLLTRSFPVEANDLPGR</sequence>
<dbReference type="Pfam" id="PF16859">
    <property type="entry name" value="TetR_C_11"/>
    <property type="match status" value="1"/>
</dbReference>
<dbReference type="SUPFAM" id="SSF46689">
    <property type="entry name" value="Homeodomain-like"/>
    <property type="match status" value="1"/>
</dbReference>
<protein>
    <submittedName>
        <fullName evidence="6">TetR/AcrR family transcriptional regulator</fullName>
    </submittedName>
</protein>
<evidence type="ECO:0000313" key="6">
    <source>
        <dbReference type="EMBL" id="MFC3983503.1"/>
    </source>
</evidence>
<dbReference type="PRINTS" id="PR00455">
    <property type="entry name" value="HTHTETR"/>
</dbReference>
<proteinExistence type="predicted"/>
<organism evidence="6 7">
    <name type="scientific">Streptosporangium jomthongense</name>
    <dbReference type="NCBI Taxonomy" id="1193683"/>
    <lineage>
        <taxon>Bacteria</taxon>
        <taxon>Bacillati</taxon>
        <taxon>Actinomycetota</taxon>
        <taxon>Actinomycetes</taxon>
        <taxon>Streptosporangiales</taxon>
        <taxon>Streptosporangiaceae</taxon>
        <taxon>Streptosporangium</taxon>
    </lineage>
</organism>
<dbReference type="Pfam" id="PF00440">
    <property type="entry name" value="TetR_N"/>
    <property type="match status" value="1"/>
</dbReference>
<evidence type="ECO:0000259" key="5">
    <source>
        <dbReference type="PROSITE" id="PS50977"/>
    </source>
</evidence>